<keyword evidence="2" id="KW-1185">Reference proteome</keyword>
<comment type="caution">
    <text evidence="1">The sequence shown here is derived from an EMBL/GenBank/DDBJ whole genome shotgun (WGS) entry which is preliminary data.</text>
</comment>
<gene>
    <name evidence="1" type="ORF">HR45_03110</name>
</gene>
<dbReference type="EMBL" id="JPEO01000002">
    <property type="protein sequence ID" value="KFZ38441.1"/>
    <property type="molecule type" value="Genomic_DNA"/>
</dbReference>
<protein>
    <submittedName>
        <fullName evidence="1">Uncharacterized protein</fullName>
    </submittedName>
</protein>
<name>A0A094K1C5_9GAMM</name>
<evidence type="ECO:0000313" key="2">
    <source>
        <dbReference type="Proteomes" id="UP000029264"/>
    </source>
</evidence>
<reference evidence="1 2" key="1">
    <citation type="submission" date="2014-06" db="EMBL/GenBank/DDBJ databases">
        <title>Shewanella sp. YQH10.</title>
        <authorList>
            <person name="Liu Y."/>
            <person name="Zeng R."/>
        </authorList>
    </citation>
    <scope>NUCLEOTIDE SEQUENCE [LARGE SCALE GENOMIC DNA]</scope>
    <source>
        <strain evidence="1 2">YQH10</strain>
    </source>
</reference>
<accession>A0A094K1C5</accession>
<organism evidence="1 2">
    <name type="scientific">Shewanella mangrovi</name>
    <dbReference type="NCBI Taxonomy" id="1515746"/>
    <lineage>
        <taxon>Bacteria</taxon>
        <taxon>Pseudomonadati</taxon>
        <taxon>Pseudomonadota</taxon>
        <taxon>Gammaproteobacteria</taxon>
        <taxon>Alteromonadales</taxon>
        <taxon>Shewanellaceae</taxon>
        <taxon>Shewanella</taxon>
    </lineage>
</organism>
<sequence>MYRVTIICEGLSSNEGKEASDDIAQEFREHRDWHKNPIFTWDGEKLILTVENDFDDDGKATLDEFGDCLAAYVTDYFDCTITIDSVAKI</sequence>
<dbReference type="STRING" id="1515746.HR45_03110"/>
<dbReference type="Proteomes" id="UP000029264">
    <property type="component" value="Unassembled WGS sequence"/>
</dbReference>
<proteinExistence type="predicted"/>
<evidence type="ECO:0000313" key="1">
    <source>
        <dbReference type="EMBL" id="KFZ38441.1"/>
    </source>
</evidence>
<dbReference type="AlphaFoldDB" id="A0A094K1C5"/>